<keyword evidence="9" id="KW-0472">Membrane</keyword>
<dbReference type="Gene3D" id="3.40.50.410">
    <property type="entry name" value="von Willebrand factor, type A domain"/>
    <property type="match status" value="1"/>
</dbReference>
<dbReference type="AlphaFoldDB" id="A0AAV7JE16"/>
<dbReference type="SUPFAM" id="SSF53300">
    <property type="entry name" value="vWA-like"/>
    <property type="match status" value="1"/>
</dbReference>
<keyword evidence="8 12" id="KW-0401">Integrin</keyword>
<dbReference type="GO" id="GO:0033627">
    <property type="term" value="P:cell adhesion mediated by integrin"/>
    <property type="evidence" value="ECO:0007669"/>
    <property type="project" value="TreeGrafter"/>
</dbReference>
<dbReference type="GO" id="GO:0009986">
    <property type="term" value="C:cell surface"/>
    <property type="evidence" value="ECO:0007669"/>
    <property type="project" value="TreeGrafter"/>
</dbReference>
<dbReference type="GO" id="GO:0098609">
    <property type="term" value="P:cell-cell adhesion"/>
    <property type="evidence" value="ECO:0007669"/>
    <property type="project" value="TreeGrafter"/>
</dbReference>
<evidence type="ECO:0000256" key="9">
    <source>
        <dbReference type="ARBA" id="ARBA00023136"/>
    </source>
</evidence>
<dbReference type="GO" id="GO:0005925">
    <property type="term" value="C:focal adhesion"/>
    <property type="evidence" value="ECO:0007669"/>
    <property type="project" value="TreeGrafter"/>
</dbReference>
<comment type="similarity">
    <text evidence="2 12">Belongs to the integrin beta chain family.</text>
</comment>
<keyword evidence="11" id="KW-0325">Glycoprotein</keyword>
<dbReference type="GO" id="GO:0005178">
    <property type="term" value="F:integrin binding"/>
    <property type="evidence" value="ECO:0007669"/>
    <property type="project" value="TreeGrafter"/>
</dbReference>
<evidence type="ECO:0000259" key="14">
    <source>
        <dbReference type="SMART" id="SM00187"/>
    </source>
</evidence>
<dbReference type="SMART" id="SM00187">
    <property type="entry name" value="INB"/>
    <property type="match status" value="1"/>
</dbReference>
<keyword evidence="4 12" id="KW-0812">Transmembrane</keyword>
<accession>A0AAV7JE16</accession>
<dbReference type="PANTHER" id="PTHR10082">
    <property type="entry name" value="INTEGRIN BETA SUBUNIT"/>
    <property type="match status" value="1"/>
</dbReference>
<dbReference type="Pfam" id="PF17205">
    <property type="entry name" value="PSI_integrin"/>
    <property type="match status" value="1"/>
</dbReference>
<dbReference type="InterPro" id="IPR033760">
    <property type="entry name" value="Integrin_beta_N"/>
</dbReference>
<dbReference type="GO" id="GO:0007160">
    <property type="term" value="P:cell-matrix adhesion"/>
    <property type="evidence" value="ECO:0007669"/>
    <property type="project" value="TreeGrafter"/>
</dbReference>
<dbReference type="PANTHER" id="PTHR10082:SF60">
    <property type="entry name" value="INTEGRIN BETA-PS"/>
    <property type="match status" value="1"/>
</dbReference>
<evidence type="ECO:0000256" key="13">
    <source>
        <dbReference type="SAM" id="SignalP"/>
    </source>
</evidence>
<dbReference type="SUPFAM" id="SSF103575">
    <property type="entry name" value="Plexin repeat"/>
    <property type="match status" value="1"/>
</dbReference>
<name>A0AAV7JE16_9METZ</name>
<dbReference type="Gene3D" id="2.60.40.1510">
    <property type="entry name" value="ntegrin, alpha v. Chain A, domain 3"/>
    <property type="match status" value="1"/>
</dbReference>
<gene>
    <name evidence="15" type="ORF">LOD99_9011</name>
</gene>
<comment type="subcellular location">
    <subcellularLocation>
        <location evidence="12">Cell membrane</location>
        <topology evidence="12">Single-pass type I membrane protein</topology>
    </subcellularLocation>
    <subcellularLocation>
        <location evidence="1">Membrane</location>
        <topology evidence="1">Single-pass type I membrane protein</topology>
    </subcellularLocation>
</comment>
<protein>
    <recommendedName>
        <fullName evidence="12">Integrin beta</fullName>
    </recommendedName>
</protein>
<evidence type="ECO:0000256" key="11">
    <source>
        <dbReference type="ARBA" id="ARBA00023180"/>
    </source>
</evidence>
<keyword evidence="12" id="KW-0130">Cell adhesion</keyword>
<keyword evidence="16" id="KW-1185">Reference proteome</keyword>
<keyword evidence="7" id="KW-1133">Transmembrane helix</keyword>
<dbReference type="PRINTS" id="PR01186">
    <property type="entry name" value="INTEGRINB"/>
</dbReference>
<keyword evidence="6" id="KW-0677">Repeat</keyword>
<dbReference type="GO" id="GO:0007229">
    <property type="term" value="P:integrin-mediated signaling pathway"/>
    <property type="evidence" value="ECO:0007669"/>
    <property type="project" value="UniProtKB-KW"/>
</dbReference>
<keyword evidence="5 13" id="KW-0732">Signal</keyword>
<organism evidence="15 16">
    <name type="scientific">Oopsacas minuta</name>
    <dbReference type="NCBI Taxonomy" id="111878"/>
    <lineage>
        <taxon>Eukaryota</taxon>
        <taxon>Metazoa</taxon>
        <taxon>Porifera</taxon>
        <taxon>Hexactinellida</taxon>
        <taxon>Hexasterophora</taxon>
        <taxon>Lyssacinosida</taxon>
        <taxon>Leucopsacidae</taxon>
        <taxon>Oopsacas</taxon>
    </lineage>
</organism>
<evidence type="ECO:0000256" key="8">
    <source>
        <dbReference type="ARBA" id="ARBA00023037"/>
    </source>
</evidence>
<evidence type="ECO:0000313" key="15">
    <source>
        <dbReference type="EMBL" id="KAI6647012.1"/>
    </source>
</evidence>
<evidence type="ECO:0000313" key="16">
    <source>
        <dbReference type="Proteomes" id="UP001165289"/>
    </source>
</evidence>
<comment type="caution">
    <text evidence="15">The sequence shown here is derived from an EMBL/GenBank/DDBJ whole genome shotgun (WGS) entry which is preliminary data.</text>
</comment>
<dbReference type="InterPro" id="IPR015812">
    <property type="entry name" value="Integrin_bsu"/>
</dbReference>
<dbReference type="InterPro" id="IPR002369">
    <property type="entry name" value="Integrin_bsu_VWA"/>
</dbReference>
<evidence type="ECO:0000256" key="1">
    <source>
        <dbReference type="ARBA" id="ARBA00004479"/>
    </source>
</evidence>
<evidence type="ECO:0000256" key="6">
    <source>
        <dbReference type="ARBA" id="ARBA00022737"/>
    </source>
</evidence>
<dbReference type="GO" id="GO:0016477">
    <property type="term" value="P:cell migration"/>
    <property type="evidence" value="ECO:0007669"/>
    <property type="project" value="TreeGrafter"/>
</dbReference>
<evidence type="ECO:0000256" key="7">
    <source>
        <dbReference type="ARBA" id="ARBA00022989"/>
    </source>
</evidence>
<keyword evidence="3" id="KW-0245">EGF-like domain</keyword>
<evidence type="ECO:0000256" key="3">
    <source>
        <dbReference type="ARBA" id="ARBA00022536"/>
    </source>
</evidence>
<reference evidence="15 16" key="1">
    <citation type="journal article" date="2023" name="BMC Biol.">
        <title>The compact genome of the sponge Oopsacas minuta (Hexactinellida) is lacking key metazoan core genes.</title>
        <authorList>
            <person name="Santini S."/>
            <person name="Schenkelaars Q."/>
            <person name="Jourda C."/>
            <person name="Duchesne M."/>
            <person name="Belahbib H."/>
            <person name="Rocher C."/>
            <person name="Selva M."/>
            <person name="Riesgo A."/>
            <person name="Vervoort M."/>
            <person name="Leys S.P."/>
            <person name="Kodjabachian L."/>
            <person name="Le Bivic A."/>
            <person name="Borchiellini C."/>
            <person name="Claverie J.M."/>
            <person name="Renard E."/>
        </authorList>
    </citation>
    <scope>NUCLEOTIDE SEQUENCE [LARGE SCALE GENOMIC DNA]</scope>
    <source>
        <strain evidence="15">SPO-2</strain>
    </source>
</reference>
<evidence type="ECO:0000256" key="12">
    <source>
        <dbReference type="RuleBase" id="RU000633"/>
    </source>
</evidence>
<sequence>MFLFAFLFLSVWHFPILISQQLCSLQESCDLCLSAGADCVWCADLTLIDNSTTRCMIRDTQNSCSNIQDVVGNFTILEDIEFSQQVQIRPQKVKVRLRPGESITFNATVKPAPNFPLDLYYLMDLSYSMRDDLENLRSLSVEIASRIFNISSDSRLGFGSFVDKPLAPFISTTPSNLVDPCGSSCEPAYSFHHILNLTTDIDLFTDLIANTKISGNLDIPEGSMDALLQVR</sequence>
<dbReference type="GO" id="GO:0008305">
    <property type="term" value="C:integrin complex"/>
    <property type="evidence" value="ECO:0007669"/>
    <property type="project" value="TreeGrafter"/>
</dbReference>
<dbReference type="EMBL" id="JAKMXF010000348">
    <property type="protein sequence ID" value="KAI6647012.1"/>
    <property type="molecule type" value="Genomic_DNA"/>
</dbReference>
<feature type="domain" description="Integrin beta subunit VWA" evidence="14">
    <location>
        <begin position="28"/>
        <end position="231"/>
    </location>
</feature>
<dbReference type="Pfam" id="PF00362">
    <property type="entry name" value="Integrin_beta"/>
    <property type="match status" value="1"/>
</dbReference>
<proteinExistence type="inferred from homology"/>
<evidence type="ECO:0000256" key="4">
    <source>
        <dbReference type="ARBA" id="ARBA00022692"/>
    </source>
</evidence>
<dbReference type="InterPro" id="IPR036465">
    <property type="entry name" value="vWFA_dom_sf"/>
</dbReference>
<feature type="signal peptide" evidence="13">
    <location>
        <begin position="1"/>
        <end position="19"/>
    </location>
</feature>
<evidence type="ECO:0000256" key="5">
    <source>
        <dbReference type="ARBA" id="ARBA00022729"/>
    </source>
</evidence>
<feature type="chain" id="PRO_5043361479" description="Integrin beta" evidence="13">
    <location>
        <begin position="20"/>
        <end position="231"/>
    </location>
</feature>
<evidence type="ECO:0000256" key="10">
    <source>
        <dbReference type="ARBA" id="ARBA00023157"/>
    </source>
</evidence>
<dbReference type="Proteomes" id="UP001165289">
    <property type="component" value="Unassembled WGS sequence"/>
</dbReference>
<keyword evidence="10" id="KW-1015">Disulfide bond</keyword>
<evidence type="ECO:0000256" key="2">
    <source>
        <dbReference type="ARBA" id="ARBA00007449"/>
    </source>
</evidence>